<keyword evidence="4" id="KW-1185">Reference proteome</keyword>
<evidence type="ECO:0000256" key="1">
    <source>
        <dbReference type="SAM" id="MobiDB-lite"/>
    </source>
</evidence>
<dbReference type="OrthoDB" id="1939646at2759"/>
<dbReference type="InterPro" id="IPR012417">
    <property type="entry name" value="CaM-bd_dom_pln"/>
</dbReference>
<evidence type="ECO:0000313" key="4">
    <source>
        <dbReference type="Proteomes" id="UP000195402"/>
    </source>
</evidence>
<dbReference type="Pfam" id="PF07839">
    <property type="entry name" value="CaM_binding"/>
    <property type="match status" value="1"/>
</dbReference>
<comment type="caution">
    <text evidence="3">The sequence shown here is derived from an EMBL/GenBank/DDBJ whole genome shotgun (WGS) entry which is preliminary data.</text>
</comment>
<sequence length="474" mass="52840">MATKQKDTSHGKEKLGTHIDTSHGKTPRTPKSSLPTSPDKVHGAVSEKPTPNYLKHTLSSSKEPVCKLQHGKKPVSNDSSPRFSRRKSFDKPPSPAKLQRTLSSNSSREKTPIKPSSPSPKPSISPKTVSPISSKPVSTISSKQSSEKISISPRTISDRTSKTTPRIVKTVQPVSTKPKPLKRTLSNTSSKNEIKASPSPSIASSTAPTSPETVETPSVFEVEQEDKVVLEQEVLEQEILKVEEEEEIPFEIPPEQDQVLVDHVDYESPLKNLEIEKPKTSHTPTLLEEQEPVELIPPTLHIEVTEEKTIEPVENQNQQEDEEEQVMIINEDKKDIEEVSEKQYESNMVSESQDKLEAEAKAEVEGENETTVKPIIREERTGTTGESSEENKPYKMKFQPGKELEVEVEDEGPQKLKFKEREVVQDLKGKKESQAYNDVIEETASKLLQKRKSKVLALAGAFETVISLQEPEGQ</sequence>
<feature type="compositionally biased region" description="Low complexity" evidence="1">
    <location>
        <begin position="197"/>
        <end position="218"/>
    </location>
</feature>
<reference evidence="3 4" key="1">
    <citation type="journal article" date="2017" name="Mol. Plant">
        <title>The Genome of Medicinal Plant Macleaya cordata Provides New Insights into Benzylisoquinoline Alkaloids Metabolism.</title>
        <authorList>
            <person name="Liu X."/>
            <person name="Liu Y."/>
            <person name="Huang P."/>
            <person name="Ma Y."/>
            <person name="Qing Z."/>
            <person name="Tang Q."/>
            <person name="Cao H."/>
            <person name="Cheng P."/>
            <person name="Zheng Y."/>
            <person name="Yuan Z."/>
            <person name="Zhou Y."/>
            <person name="Liu J."/>
            <person name="Tang Z."/>
            <person name="Zhuo Y."/>
            <person name="Zhang Y."/>
            <person name="Yu L."/>
            <person name="Huang J."/>
            <person name="Yang P."/>
            <person name="Peng Q."/>
            <person name="Zhang J."/>
            <person name="Jiang W."/>
            <person name="Zhang Z."/>
            <person name="Lin K."/>
            <person name="Ro D.K."/>
            <person name="Chen X."/>
            <person name="Xiong X."/>
            <person name="Shang Y."/>
            <person name="Huang S."/>
            <person name="Zeng J."/>
        </authorList>
    </citation>
    <scope>NUCLEOTIDE SEQUENCE [LARGE SCALE GENOMIC DNA]</scope>
    <source>
        <strain evidence="4">cv. BLH2017</strain>
        <tissue evidence="3">Root</tissue>
    </source>
</reference>
<dbReference type="PANTHER" id="PTHR33349:SF20">
    <property type="entry name" value="CHROMO DOMAIN CEC-LIKE PROTEIN"/>
    <property type="match status" value="1"/>
</dbReference>
<evidence type="ECO:0000313" key="3">
    <source>
        <dbReference type="EMBL" id="OVA00913.1"/>
    </source>
</evidence>
<dbReference type="EMBL" id="MVGT01004285">
    <property type="protein sequence ID" value="OVA00913.1"/>
    <property type="molecule type" value="Genomic_DNA"/>
</dbReference>
<name>A0A200PRT9_MACCD</name>
<dbReference type="GO" id="GO:0005516">
    <property type="term" value="F:calmodulin binding"/>
    <property type="evidence" value="ECO:0007669"/>
    <property type="project" value="InterPro"/>
</dbReference>
<feature type="domain" description="Calmodulin-binding" evidence="2">
    <location>
        <begin position="346"/>
        <end position="467"/>
    </location>
</feature>
<accession>A0A200PRT9</accession>
<dbReference type="InParanoid" id="A0A200PRT9"/>
<feature type="compositionally biased region" description="Low complexity" evidence="1">
    <location>
        <begin position="124"/>
        <end position="152"/>
    </location>
</feature>
<feature type="region of interest" description="Disordered" evidence="1">
    <location>
        <begin position="341"/>
        <end position="395"/>
    </location>
</feature>
<feature type="region of interest" description="Disordered" evidence="1">
    <location>
        <begin position="271"/>
        <end position="325"/>
    </location>
</feature>
<evidence type="ECO:0000259" key="2">
    <source>
        <dbReference type="SMART" id="SM01054"/>
    </source>
</evidence>
<dbReference type="PANTHER" id="PTHR33349">
    <property type="entry name" value="EMB|CAB62594.1"/>
    <property type="match status" value="1"/>
</dbReference>
<dbReference type="OMA" id="AKHEDAM"/>
<protein>
    <submittedName>
        <fullName evidence="3">Calmodulin-binding domain</fullName>
    </submittedName>
</protein>
<dbReference type="STRING" id="56857.A0A200PRT9"/>
<dbReference type="Proteomes" id="UP000195402">
    <property type="component" value="Unassembled WGS sequence"/>
</dbReference>
<gene>
    <name evidence="3" type="ORF">BVC80_9081g78</name>
</gene>
<organism evidence="3 4">
    <name type="scientific">Macleaya cordata</name>
    <name type="common">Five-seeded plume-poppy</name>
    <name type="synonym">Bocconia cordata</name>
    <dbReference type="NCBI Taxonomy" id="56857"/>
    <lineage>
        <taxon>Eukaryota</taxon>
        <taxon>Viridiplantae</taxon>
        <taxon>Streptophyta</taxon>
        <taxon>Embryophyta</taxon>
        <taxon>Tracheophyta</taxon>
        <taxon>Spermatophyta</taxon>
        <taxon>Magnoliopsida</taxon>
        <taxon>Ranunculales</taxon>
        <taxon>Papaveraceae</taxon>
        <taxon>Papaveroideae</taxon>
        <taxon>Macleaya</taxon>
    </lineage>
</organism>
<feature type="compositionally biased region" description="Basic and acidic residues" evidence="1">
    <location>
        <begin position="1"/>
        <end position="23"/>
    </location>
</feature>
<proteinExistence type="predicted"/>
<dbReference type="SMART" id="SM01054">
    <property type="entry name" value="CaM_binding"/>
    <property type="match status" value="1"/>
</dbReference>
<dbReference type="AlphaFoldDB" id="A0A200PRT9"/>
<feature type="region of interest" description="Disordered" evidence="1">
    <location>
        <begin position="1"/>
        <end position="218"/>
    </location>
</feature>
<feature type="compositionally biased region" description="Basic and acidic residues" evidence="1">
    <location>
        <begin position="352"/>
        <end position="364"/>
    </location>
</feature>